<reference evidence="2 3" key="1">
    <citation type="submission" date="2023-01" db="EMBL/GenBank/DDBJ databases">
        <authorList>
            <person name="Kreplak J."/>
        </authorList>
    </citation>
    <scope>NUCLEOTIDE SEQUENCE [LARGE SCALE GENOMIC DNA]</scope>
</reference>
<dbReference type="Proteomes" id="UP001157006">
    <property type="component" value="Chromosome 5"/>
</dbReference>
<proteinExistence type="predicted"/>
<name>A0AAV1AYF5_VICFA</name>
<evidence type="ECO:0000256" key="1">
    <source>
        <dbReference type="SAM" id="MobiDB-lite"/>
    </source>
</evidence>
<dbReference type="EMBL" id="OX451740">
    <property type="protein sequence ID" value="CAI8615509.1"/>
    <property type="molecule type" value="Genomic_DNA"/>
</dbReference>
<evidence type="ECO:0000313" key="3">
    <source>
        <dbReference type="Proteomes" id="UP001157006"/>
    </source>
</evidence>
<gene>
    <name evidence="2" type="ORF">VFH_V182520</name>
</gene>
<protein>
    <submittedName>
        <fullName evidence="2">Uncharacterized protein</fullName>
    </submittedName>
</protein>
<feature type="compositionally biased region" description="Polar residues" evidence="1">
    <location>
        <begin position="1"/>
        <end position="18"/>
    </location>
</feature>
<dbReference type="AlphaFoldDB" id="A0AAV1AYF5"/>
<sequence length="242" mass="26277">MGSSTPGSPEINHSSTKPLSAPYGAAFKNLNQPSHVNSSQCTDSRTSETSTLPAAPANAIATSLLLCSFDTCPGLRRLLPFHLGNAIVNVRSIAIVLWHFFMTFLLSRTSGGFYMDDGTSELTKARILEEDQGGQIPGWDKSGLCLCKGKRNDLPIVGTILRRLLRRTTDQCVLARLLSHLRSVFPVFPDASRVIFFIRLPSRSRSGSGTGTSSLFDMVSFHQSDSTGSKGFTLEPFLARGH</sequence>
<feature type="region of interest" description="Disordered" evidence="1">
    <location>
        <begin position="1"/>
        <end position="25"/>
    </location>
</feature>
<accession>A0AAV1AYF5</accession>
<evidence type="ECO:0000313" key="2">
    <source>
        <dbReference type="EMBL" id="CAI8615509.1"/>
    </source>
</evidence>
<organism evidence="2 3">
    <name type="scientific">Vicia faba</name>
    <name type="common">Broad bean</name>
    <name type="synonym">Faba vulgaris</name>
    <dbReference type="NCBI Taxonomy" id="3906"/>
    <lineage>
        <taxon>Eukaryota</taxon>
        <taxon>Viridiplantae</taxon>
        <taxon>Streptophyta</taxon>
        <taxon>Embryophyta</taxon>
        <taxon>Tracheophyta</taxon>
        <taxon>Spermatophyta</taxon>
        <taxon>Magnoliopsida</taxon>
        <taxon>eudicotyledons</taxon>
        <taxon>Gunneridae</taxon>
        <taxon>Pentapetalae</taxon>
        <taxon>rosids</taxon>
        <taxon>fabids</taxon>
        <taxon>Fabales</taxon>
        <taxon>Fabaceae</taxon>
        <taxon>Papilionoideae</taxon>
        <taxon>50 kb inversion clade</taxon>
        <taxon>NPAAA clade</taxon>
        <taxon>Hologalegina</taxon>
        <taxon>IRL clade</taxon>
        <taxon>Fabeae</taxon>
        <taxon>Vicia</taxon>
    </lineage>
</organism>
<keyword evidence="3" id="KW-1185">Reference proteome</keyword>